<organism evidence="6 7">
    <name type="scientific">Hericium alpestre</name>
    <dbReference type="NCBI Taxonomy" id="135208"/>
    <lineage>
        <taxon>Eukaryota</taxon>
        <taxon>Fungi</taxon>
        <taxon>Dikarya</taxon>
        <taxon>Basidiomycota</taxon>
        <taxon>Agaricomycotina</taxon>
        <taxon>Agaricomycetes</taxon>
        <taxon>Russulales</taxon>
        <taxon>Hericiaceae</taxon>
        <taxon>Hericium</taxon>
    </lineage>
</organism>
<keyword evidence="3 5" id="KW-0479">Metal-binding</keyword>
<protein>
    <recommendedName>
        <fullName evidence="8">Cytochrome P450</fullName>
    </recommendedName>
</protein>
<keyword evidence="7" id="KW-1185">Reference proteome</keyword>
<evidence type="ECO:0000256" key="2">
    <source>
        <dbReference type="ARBA" id="ARBA00022617"/>
    </source>
</evidence>
<evidence type="ECO:0000256" key="5">
    <source>
        <dbReference type="PIRSR" id="PIRSR602401-1"/>
    </source>
</evidence>
<dbReference type="EMBL" id="SFCI01001027">
    <property type="protein sequence ID" value="TFY77012.1"/>
    <property type="molecule type" value="Genomic_DNA"/>
</dbReference>
<reference evidence="6 7" key="1">
    <citation type="submission" date="2019-02" db="EMBL/GenBank/DDBJ databases">
        <title>Genome sequencing of the rare red list fungi Hericium alpestre (H. flagellum).</title>
        <authorList>
            <person name="Buettner E."/>
            <person name="Kellner H."/>
        </authorList>
    </citation>
    <scope>NUCLEOTIDE SEQUENCE [LARGE SCALE GENOMIC DNA]</scope>
    <source>
        <strain evidence="6 7">DSM 108284</strain>
    </source>
</reference>
<dbReference type="PANTHER" id="PTHR24304">
    <property type="entry name" value="CYTOCHROME P450 FAMILY 7"/>
    <property type="match status" value="1"/>
</dbReference>
<dbReference type="AlphaFoldDB" id="A0A4Y9ZQF9"/>
<dbReference type="InterPro" id="IPR002401">
    <property type="entry name" value="Cyt_P450_E_grp-I"/>
</dbReference>
<feature type="binding site" description="axial binding residue" evidence="5">
    <location>
        <position position="205"/>
    </location>
    <ligand>
        <name>heme</name>
        <dbReference type="ChEBI" id="CHEBI:30413"/>
    </ligand>
    <ligandPart>
        <name>Fe</name>
        <dbReference type="ChEBI" id="CHEBI:18248"/>
    </ligandPart>
</feature>
<dbReference type="PRINTS" id="PR00463">
    <property type="entry name" value="EP450I"/>
</dbReference>
<name>A0A4Y9ZQF9_9AGAM</name>
<accession>A0A4Y9ZQF9</accession>
<gene>
    <name evidence="6" type="ORF">EWM64_g7000</name>
</gene>
<dbReference type="InterPro" id="IPR001128">
    <property type="entry name" value="Cyt_P450"/>
</dbReference>
<dbReference type="InterPro" id="IPR050529">
    <property type="entry name" value="CYP450_sterol_14alpha_dmase"/>
</dbReference>
<dbReference type="GO" id="GO:0016705">
    <property type="term" value="F:oxidoreductase activity, acting on paired donors, with incorporation or reduction of molecular oxygen"/>
    <property type="evidence" value="ECO:0007669"/>
    <property type="project" value="InterPro"/>
</dbReference>
<dbReference type="PRINTS" id="PR00385">
    <property type="entry name" value="P450"/>
</dbReference>
<sequence length="271" mass="29929">MLMKLRATKQIYDLVVSKIEFREKSGVLHDDTLQMLLDSEADHFMIVGFIMGLLIAGARSTGTTASWLITFLGCHPEWRTKARTEVQSLLASHSYPITSSFAPSAASPLSSIPLAAWESSAPILDALIRETLRIAQPHVAMRRNQGPPITIGGKTLPTGGFAIYPFSDVHLNAELYPDPLTFDPARPVQKDDFAYIGWGGGRVNCLGTRLAKLEMKLIAAMFLLNFEFHIVDAEGSPADPHPQPNWNDTLMCKPANGSFFLDYKRREDASL</sequence>
<evidence type="ECO:0000313" key="6">
    <source>
        <dbReference type="EMBL" id="TFY77012.1"/>
    </source>
</evidence>
<evidence type="ECO:0000256" key="4">
    <source>
        <dbReference type="ARBA" id="ARBA00023004"/>
    </source>
</evidence>
<dbReference type="PANTHER" id="PTHR24304:SF2">
    <property type="entry name" value="24-HYDROXYCHOLESTEROL 7-ALPHA-HYDROXYLASE"/>
    <property type="match status" value="1"/>
</dbReference>
<keyword evidence="4 5" id="KW-0408">Iron</keyword>
<evidence type="ECO:0000313" key="7">
    <source>
        <dbReference type="Proteomes" id="UP000298061"/>
    </source>
</evidence>
<comment type="cofactor">
    <cofactor evidence="5">
        <name>heme</name>
        <dbReference type="ChEBI" id="CHEBI:30413"/>
    </cofactor>
</comment>
<dbReference type="InterPro" id="IPR036396">
    <property type="entry name" value="Cyt_P450_sf"/>
</dbReference>
<proteinExistence type="inferred from homology"/>
<evidence type="ECO:0008006" key="8">
    <source>
        <dbReference type="Google" id="ProtNLM"/>
    </source>
</evidence>
<evidence type="ECO:0000256" key="1">
    <source>
        <dbReference type="ARBA" id="ARBA00010617"/>
    </source>
</evidence>
<dbReference type="GO" id="GO:0005506">
    <property type="term" value="F:iron ion binding"/>
    <property type="evidence" value="ECO:0007669"/>
    <property type="project" value="InterPro"/>
</dbReference>
<comment type="similarity">
    <text evidence="1">Belongs to the cytochrome P450 family.</text>
</comment>
<dbReference type="CDD" id="cd00302">
    <property type="entry name" value="cytochrome_P450"/>
    <property type="match status" value="1"/>
</dbReference>
<dbReference type="OrthoDB" id="1055148at2759"/>
<dbReference type="SUPFAM" id="SSF48264">
    <property type="entry name" value="Cytochrome P450"/>
    <property type="match status" value="1"/>
</dbReference>
<comment type="caution">
    <text evidence="6">The sequence shown here is derived from an EMBL/GenBank/DDBJ whole genome shotgun (WGS) entry which is preliminary data.</text>
</comment>
<keyword evidence="2 5" id="KW-0349">Heme</keyword>
<dbReference type="Gene3D" id="1.10.630.10">
    <property type="entry name" value="Cytochrome P450"/>
    <property type="match status" value="1"/>
</dbReference>
<dbReference type="GO" id="GO:0020037">
    <property type="term" value="F:heme binding"/>
    <property type="evidence" value="ECO:0007669"/>
    <property type="project" value="InterPro"/>
</dbReference>
<dbReference type="STRING" id="135208.A0A4Y9ZQF9"/>
<evidence type="ECO:0000256" key="3">
    <source>
        <dbReference type="ARBA" id="ARBA00022723"/>
    </source>
</evidence>
<dbReference type="GO" id="GO:0004497">
    <property type="term" value="F:monooxygenase activity"/>
    <property type="evidence" value="ECO:0007669"/>
    <property type="project" value="InterPro"/>
</dbReference>
<dbReference type="Pfam" id="PF00067">
    <property type="entry name" value="p450"/>
    <property type="match status" value="1"/>
</dbReference>
<dbReference type="Proteomes" id="UP000298061">
    <property type="component" value="Unassembled WGS sequence"/>
</dbReference>